<name>A0ABT2YT01_9GAMM</name>
<gene>
    <name evidence="1" type="ORF">OFY17_09025</name>
</gene>
<sequence>MKYGYTYESTNWDREAFNSWGMRLLRLLLFFIPRANPDHEKLYLEVARWFLEIDDNGLPQREIGINSDGAPIFVAPDNRNLGMWTDFPHVFDESKLELASKEEFESVLKKLKEKA</sequence>
<proteinExistence type="predicted"/>
<keyword evidence="2" id="KW-1185">Reference proteome</keyword>
<organism evidence="1 2">
    <name type="scientific">Marinomonas sargassi</name>
    <dbReference type="NCBI Taxonomy" id="2984494"/>
    <lineage>
        <taxon>Bacteria</taxon>
        <taxon>Pseudomonadati</taxon>
        <taxon>Pseudomonadota</taxon>
        <taxon>Gammaproteobacteria</taxon>
        <taxon>Oceanospirillales</taxon>
        <taxon>Oceanospirillaceae</taxon>
        <taxon>Marinomonas</taxon>
    </lineage>
</organism>
<dbReference type="EMBL" id="JAOVZB010000004">
    <property type="protein sequence ID" value="MCV2403017.1"/>
    <property type="molecule type" value="Genomic_DNA"/>
</dbReference>
<comment type="caution">
    <text evidence="1">The sequence shown here is derived from an EMBL/GenBank/DDBJ whole genome shotgun (WGS) entry which is preliminary data.</text>
</comment>
<dbReference type="Proteomes" id="UP001209713">
    <property type="component" value="Unassembled WGS sequence"/>
</dbReference>
<dbReference type="RefSeq" id="WP_263530400.1">
    <property type="nucleotide sequence ID" value="NZ_JAOVZB010000004.1"/>
</dbReference>
<evidence type="ECO:0000313" key="1">
    <source>
        <dbReference type="EMBL" id="MCV2403017.1"/>
    </source>
</evidence>
<reference evidence="1 2" key="1">
    <citation type="submission" date="2022-10" db="EMBL/GenBank/DDBJ databases">
        <title>Marinomonas transparenta sp. nov. and Marinomonas sargassi sp. nov., isolated from marine alga (Sargassum natans (L.) Gaillon).</title>
        <authorList>
            <person name="Wang Y."/>
        </authorList>
    </citation>
    <scope>NUCLEOTIDE SEQUENCE [LARGE SCALE GENOMIC DNA]</scope>
    <source>
        <strain evidence="1 2">C2222</strain>
    </source>
</reference>
<evidence type="ECO:0000313" key="2">
    <source>
        <dbReference type="Proteomes" id="UP001209713"/>
    </source>
</evidence>
<protein>
    <submittedName>
        <fullName evidence="1">Uncharacterized protein</fullName>
    </submittedName>
</protein>
<accession>A0ABT2YT01</accession>